<protein>
    <recommendedName>
        <fullName evidence="2">YtkA-like domain-containing protein</fullName>
    </recommendedName>
</protein>
<organism evidence="3 4">
    <name type="scientific">Effusibacillus dendaii</name>
    <dbReference type="NCBI Taxonomy" id="2743772"/>
    <lineage>
        <taxon>Bacteria</taxon>
        <taxon>Bacillati</taxon>
        <taxon>Bacillota</taxon>
        <taxon>Bacilli</taxon>
        <taxon>Bacillales</taxon>
        <taxon>Alicyclobacillaceae</taxon>
        <taxon>Effusibacillus</taxon>
    </lineage>
</organism>
<reference evidence="3 4" key="1">
    <citation type="submission" date="2020-08" db="EMBL/GenBank/DDBJ databases">
        <title>Complete Genome Sequence of Effusibacillus dendaii Strain skT53, Isolated from Farmland soil.</title>
        <authorList>
            <person name="Konishi T."/>
            <person name="Kawasaki H."/>
        </authorList>
    </citation>
    <scope>NUCLEOTIDE SEQUENCE [LARGE SCALE GENOMIC DNA]</scope>
    <source>
        <strain evidence="4">skT53</strain>
    </source>
</reference>
<keyword evidence="4" id="KW-1185">Reference proteome</keyword>
<dbReference type="EMBL" id="AP023366">
    <property type="protein sequence ID" value="BCJ88076.1"/>
    <property type="molecule type" value="Genomic_DNA"/>
</dbReference>
<dbReference type="RefSeq" id="WP_200758735.1">
    <property type="nucleotide sequence ID" value="NZ_AP023366.1"/>
</dbReference>
<evidence type="ECO:0000313" key="4">
    <source>
        <dbReference type="Proteomes" id="UP000593802"/>
    </source>
</evidence>
<dbReference type="AlphaFoldDB" id="A0A7I8DGS4"/>
<gene>
    <name evidence="3" type="ORF">skT53_30610</name>
</gene>
<evidence type="ECO:0000256" key="1">
    <source>
        <dbReference type="SAM" id="SignalP"/>
    </source>
</evidence>
<name>A0A7I8DGS4_9BACL</name>
<dbReference type="Gene3D" id="2.60.40.10">
    <property type="entry name" value="Immunoglobulins"/>
    <property type="match status" value="1"/>
</dbReference>
<dbReference type="Proteomes" id="UP000593802">
    <property type="component" value="Chromosome"/>
</dbReference>
<dbReference type="Pfam" id="PF13115">
    <property type="entry name" value="YtkA"/>
    <property type="match status" value="1"/>
</dbReference>
<feature type="chain" id="PRO_5038605060" description="YtkA-like domain-containing protein" evidence="1">
    <location>
        <begin position="26"/>
        <end position="132"/>
    </location>
</feature>
<sequence length="132" mass="14729">MRTFQRSLIAILVLSALLATNGCSTNQQPKSATPIQVTFQPQPASPVKAGQPVTLSVFVKQDEKAVTDASDVKFEIWKEHREESQMLDATKGSSGEYYVKHVFSDAGTYHVMYHVTARDQHSMKDMKIDVVK</sequence>
<accession>A0A7I8DGS4</accession>
<feature type="domain" description="YtkA-like" evidence="2">
    <location>
        <begin position="32"/>
        <end position="114"/>
    </location>
</feature>
<feature type="signal peptide" evidence="1">
    <location>
        <begin position="1"/>
        <end position="25"/>
    </location>
</feature>
<evidence type="ECO:0000313" key="3">
    <source>
        <dbReference type="EMBL" id="BCJ88076.1"/>
    </source>
</evidence>
<dbReference type="InterPro" id="IPR032693">
    <property type="entry name" value="YtkA-like_dom"/>
</dbReference>
<evidence type="ECO:0000259" key="2">
    <source>
        <dbReference type="Pfam" id="PF13115"/>
    </source>
</evidence>
<dbReference type="KEGG" id="eff:skT53_30610"/>
<keyword evidence="1" id="KW-0732">Signal</keyword>
<dbReference type="InterPro" id="IPR013783">
    <property type="entry name" value="Ig-like_fold"/>
</dbReference>
<proteinExistence type="predicted"/>